<keyword evidence="3" id="KW-1185">Reference proteome</keyword>
<reference evidence="2 3" key="1">
    <citation type="submission" date="2021-03" db="EMBL/GenBank/DDBJ databases">
        <title>Sequencing the genomes of 1000 actinobacteria strains.</title>
        <authorList>
            <person name="Klenk H.-P."/>
        </authorList>
    </citation>
    <scope>NUCLEOTIDE SEQUENCE [LARGE SCALE GENOMIC DNA]</scope>
    <source>
        <strain evidence="2 3">DSM 18824</strain>
    </source>
</reference>
<organism evidence="2 3">
    <name type="scientific">Kribbella aluminosa</name>
    <dbReference type="NCBI Taxonomy" id="416017"/>
    <lineage>
        <taxon>Bacteria</taxon>
        <taxon>Bacillati</taxon>
        <taxon>Actinomycetota</taxon>
        <taxon>Actinomycetes</taxon>
        <taxon>Propionibacteriales</taxon>
        <taxon>Kribbellaceae</taxon>
        <taxon>Kribbella</taxon>
    </lineage>
</organism>
<feature type="region of interest" description="Disordered" evidence="1">
    <location>
        <begin position="31"/>
        <end position="72"/>
    </location>
</feature>
<gene>
    <name evidence="2" type="ORF">JOF29_006738</name>
</gene>
<evidence type="ECO:0000313" key="3">
    <source>
        <dbReference type="Proteomes" id="UP000755585"/>
    </source>
</evidence>
<comment type="caution">
    <text evidence="2">The sequence shown here is derived from an EMBL/GenBank/DDBJ whole genome shotgun (WGS) entry which is preliminary data.</text>
</comment>
<evidence type="ECO:0000256" key="1">
    <source>
        <dbReference type="SAM" id="MobiDB-lite"/>
    </source>
</evidence>
<dbReference type="EMBL" id="JAGINT010000002">
    <property type="protein sequence ID" value="MBP2355628.1"/>
    <property type="molecule type" value="Genomic_DNA"/>
</dbReference>
<evidence type="ECO:0000313" key="2">
    <source>
        <dbReference type="EMBL" id="MBP2355628.1"/>
    </source>
</evidence>
<accession>A0ABS4UVG3</accession>
<sequence>MLSLPADGSPRFDVPGVLRSPWSGVVLTTGAADVTEGPDGEAAWARTAPHSRAATSGKSLPGGPVTGPPALD</sequence>
<name>A0ABS4UVG3_9ACTN</name>
<proteinExistence type="predicted"/>
<dbReference type="Proteomes" id="UP000755585">
    <property type="component" value="Unassembled WGS sequence"/>
</dbReference>
<dbReference type="RefSeq" id="WP_209698269.1">
    <property type="nucleotide sequence ID" value="NZ_JAGINT010000002.1"/>
</dbReference>
<protein>
    <submittedName>
        <fullName evidence="2">Uncharacterized protein</fullName>
    </submittedName>
</protein>